<keyword evidence="3" id="KW-1185">Reference proteome</keyword>
<protein>
    <submittedName>
        <fullName evidence="2">Uncharacterized protein</fullName>
    </submittedName>
</protein>
<name>A0A397G3P9_9GLOM</name>
<evidence type="ECO:0000256" key="1">
    <source>
        <dbReference type="SAM" id="Coils"/>
    </source>
</evidence>
<dbReference type="EMBL" id="PQFF01000588">
    <property type="protein sequence ID" value="RHZ44218.1"/>
    <property type="molecule type" value="Genomic_DNA"/>
</dbReference>
<proteinExistence type="predicted"/>
<feature type="coiled-coil region" evidence="1">
    <location>
        <begin position="106"/>
        <end position="150"/>
    </location>
</feature>
<evidence type="ECO:0000313" key="2">
    <source>
        <dbReference type="EMBL" id="RHZ44218.1"/>
    </source>
</evidence>
<dbReference type="Proteomes" id="UP000266861">
    <property type="component" value="Unassembled WGS sequence"/>
</dbReference>
<sequence length="410" mass="49095">MRCWDAQVTRRPTFKELNRECKELNSELPIYTSRPLNYSVFQNPRMKKRSGLCCRGYKQPCGECKKELIPKLLKEESIEEVRRSQKEEIKRTLRIESSIQEGETIIEESMEIIVDLKTTKKRLKEQIEQLKEKQKKLEEKLIYLQKINKEKRELVEKTICNKEVSIFHCKDCKEVENDYEYCLQSIINIYKAFYFNKETIRKGKEEELKKYQRLFEETFKEKQNETKIIMIEGSREAGKSTFVRKCKEYLIKYRKIVEILNESFITKDHSGRIINYESNLKKYKENKITKEQMKTIVKRKNFSQKKNKEKLVKTTNIDYEDLEYYRNLDEVYKEFMLEIYSNLKVITKEIQLTKEQKGEALELKALQILRAQNIIMNILKAHLLKETKKGTRFKQIIGDGGIDLFGKITI</sequence>
<dbReference type="OrthoDB" id="2494521at2759"/>
<keyword evidence="1" id="KW-0175">Coiled coil</keyword>
<dbReference type="AlphaFoldDB" id="A0A397G3P9"/>
<evidence type="ECO:0000313" key="3">
    <source>
        <dbReference type="Proteomes" id="UP000266861"/>
    </source>
</evidence>
<gene>
    <name evidence="2" type="ORF">Glove_750g45</name>
</gene>
<organism evidence="2 3">
    <name type="scientific">Diversispora epigaea</name>
    <dbReference type="NCBI Taxonomy" id="1348612"/>
    <lineage>
        <taxon>Eukaryota</taxon>
        <taxon>Fungi</taxon>
        <taxon>Fungi incertae sedis</taxon>
        <taxon>Mucoromycota</taxon>
        <taxon>Glomeromycotina</taxon>
        <taxon>Glomeromycetes</taxon>
        <taxon>Diversisporales</taxon>
        <taxon>Diversisporaceae</taxon>
        <taxon>Diversispora</taxon>
    </lineage>
</organism>
<comment type="caution">
    <text evidence="2">The sequence shown here is derived from an EMBL/GenBank/DDBJ whole genome shotgun (WGS) entry which is preliminary data.</text>
</comment>
<reference evidence="2 3" key="1">
    <citation type="submission" date="2018-08" db="EMBL/GenBank/DDBJ databases">
        <title>Genome and evolution of the arbuscular mycorrhizal fungus Diversispora epigaea (formerly Glomus versiforme) and its bacterial endosymbionts.</title>
        <authorList>
            <person name="Sun X."/>
            <person name="Fei Z."/>
            <person name="Harrison M."/>
        </authorList>
    </citation>
    <scope>NUCLEOTIDE SEQUENCE [LARGE SCALE GENOMIC DNA]</scope>
    <source>
        <strain evidence="2 3">IT104</strain>
    </source>
</reference>
<accession>A0A397G3P9</accession>